<protein>
    <submittedName>
        <fullName evidence="1">Uncharacterized protein</fullName>
    </submittedName>
</protein>
<name>A0AAV8ZLD1_9CUCU</name>
<evidence type="ECO:0000313" key="1">
    <source>
        <dbReference type="EMBL" id="KAJ8964772.1"/>
    </source>
</evidence>
<organism evidence="1 2">
    <name type="scientific">Rhamnusium bicolor</name>
    <dbReference type="NCBI Taxonomy" id="1586634"/>
    <lineage>
        <taxon>Eukaryota</taxon>
        <taxon>Metazoa</taxon>
        <taxon>Ecdysozoa</taxon>
        <taxon>Arthropoda</taxon>
        <taxon>Hexapoda</taxon>
        <taxon>Insecta</taxon>
        <taxon>Pterygota</taxon>
        <taxon>Neoptera</taxon>
        <taxon>Endopterygota</taxon>
        <taxon>Coleoptera</taxon>
        <taxon>Polyphaga</taxon>
        <taxon>Cucujiformia</taxon>
        <taxon>Chrysomeloidea</taxon>
        <taxon>Cerambycidae</taxon>
        <taxon>Lepturinae</taxon>
        <taxon>Rhagiini</taxon>
        <taxon>Rhamnusium</taxon>
    </lineage>
</organism>
<proteinExistence type="predicted"/>
<reference evidence="1" key="1">
    <citation type="journal article" date="2023" name="Insect Mol. Biol.">
        <title>Genome sequencing provides insights into the evolution of gene families encoding plant cell wall-degrading enzymes in longhorned beetles.</title>
        <authorList>
            <person name="Shin N.R."/>
            <person name="Okamura Y."/>
            <person name="Kirsch R."/>
            <person name="Pauchet Y."/>
        </authorList>
    </citation>
    <scope>NUCLEOTIDE SEQUENCE</scope>
    <source>
        <strain evidence="1">RBIC_L_NR</strain>
    </source>
</reference>
<keyword evidence="2" id="KW-1185">Reference proteome</keyword>
<dbReference type="EMBL" id="JANEYF010001317">
    <property type="protein sequence ID" value="KAJ8964772.1"/>
    <property type="molecule type" value="Genomic_DNA"/>
</dbReference>
<evidence type="ECO:0000313" key="2">
    <source>
        <dbReference type="Proteomes" id="UP001162156"/>
    </source>
</evidence>
<accession>A0AAV8ZLD1</accession>
<dbReference type="Proteomes" id="UP001162156">
    <property type="component" value="Unassembled WGS sequence"/>
</dbReference>
<dbReference type="AlphaFoldDB" id="A0AAV8ZLD1"/>
<comment type="caution">
    <text evidence="1">The sequence shown here is derived from an EMBL/GenBank/DDBJ whole genome shotgun (WGS) entry which is preliminary data.</text>
</comment>
<sequence length="165" mass="19387">MRRTMPSPLKEYLLKPYSHHGALTFKALAQRTRSVAAGSFRAIFAAVKRSIMPHRLRNFLTLCSVVPVFAMSSSDEEQILLLFAIQKKKKKRHCWVHPINKKRQQFGENHRLCIVLQSHEDRFFSIFPHVCFEELHDLLKPNIAKCTTNWRKPIHTRERLAICLR</sequence>
<gene>
    <name evidence="1" type="ORF">NQ314_004663</name>
</gene>